<protein>
    <submittedName>
        <fullName evidence="1">Uncharacterized protein</fullName>
    </submittedName>
</protein>
<reference evidence="1 2" key="1">
    <citation type="submission" date="2023-04" db="EMBL/GenBank/DDBJ databases">
        <title>Genome of Basidiobolus ranarum AG-B5.</title>
        <authorList>
            <person name="Stajich J.E."/>
            <person name="Carter-House D."/>
            <person name="Gryganskyi A."/>
        </authorList>
    </citation>
    <scope>NUCLEOTIDE SEQUENCE [LARGE SCALE GENOMIC DNA]</scope>
    <source>
        <strain evidence="1 2">AG-B5</strain>
    </source>
</reference>
<comment type="caution">
    <text evidence="1">The sequence shown here is derived from an EMBL/GenBank/DDBJ whole genome shotgun (WGS) entry which is preliminary data.</text>
</comment>
<dbReference type="Proteomes" id="UP001479436">
    <property type="component" value="Unassembled WGS sequence"/>
</dbReference>
<evidence type="ECO:0000313" key="1">
    <source>
        <dbReference type="EMBL" id="KAK9761494.1"/>
    </source>
</evidence>
<evidence type="ECO:0000313" key="2">
    <source>
        <dbReference type="Proteomes" id="UP001479436"/>
    </source>
</evidence>
<keyword evidence="2" id="KW-1185">Reference proteome</keyword>
<organism evidence="1 2">
    <name type="scientific">Basidiobolus ranarum</name>
    <dbReference type="NCBI Taxonomy" id="34480"/>
    <lineage>
        <taxon>Eukaryota</taxon>
        <taxon>Fungi</taxon>
        <taxon>Fungi incertae sedis</taxon>
        <taxon>Zoopagomycota</taxon>
        <taxon>Entomophthoromycotina</taxon>
        <taxon>Basidiobolomycetes</taxon>
        <taxon>Basidiobolales</taxon>
        <taxon>Basidiobolaceae</taxon>
        <taxon>Basidiobolus</taxon>
    </lineage>
</organism>
<proteinExistence type="predicted"/>
<sequence>MASQVIQPRASSPFDYKHHTKQEHKPSELLVFICEKEKNSDNVIIRNGDSVHYILKRQLFGKKYTLTSGDSNSSLIRAVTHRAVGYITLKSMVFAIHFNLSFPKFPRGVYTFEIDGVQYLWDYEMGSHMRCFTVQDTKLVAQIFSNSMNPSEESGDSIAWNARLAMVKEVTVSSGTLALITMTGLLLMKKQIW</sequence>
<gene>
    <name evidence="1" type="ORF">K7432_013575</name>
</gene>
<name>A0ABR2WJ00_9FUNG</name>
<accession>A0ABR2WJ00</accession>
<dbReference type="EMBL" id="JASJQH010001365">
    <property type="protein sequence ID" value="KAK9761494.1"/>
    <property type="molecule type" value="Genomic_DNA"/>
</dbReference>